<dbReference type="KEGG" id="btk:BT9727_1644"/>
<evidence type="ECO:0000313" key="2">
    <source>
        <dbReference type="EMBL" id="AAT59576.1"/>
    </source>
</evidence>
<name>Q6HKF0_BACHK</name>
<accession>Q6HKF0</accession>
<dbReference type="Proteomes" id="UP000001301">
    <property type="component" value="Chromosome"/>
</dbReference>
<reference evidence="2 3" key="1">
    <citation type="journal article" date="2006" name="J. Bacteriol.">
        <title>Pathogenomic sequence analysis of Bacillus cereus and Bacillus thuringiensis isolates closely related to Bacillus anthracis.</title>
        <authorList>
            <person name="Han C.S."/>
            <person name="Xie G."/>
            <person name="Challacombe J.F."/>
            <person name="Altherr M.R."/>
            <person name="Bhotika S.S."/>
            <person name="Brown N."/>
            <person name="Bruce D."/>
            <person name="Campbell C.S."/>
            <person name="Campbell M.L."/>
            <person name="Chen J."/>
            <person name="Chertkov O."/>
            <person name="Cleland C."/>
            <person name="Dimitrijevic M."/>
            <person name="Doggett N.A."/>
            <person name="Fawcett J.J."/>
            <person name="Glavina T."/>
            <person name="Goodwin L.A."/>
            <person name="Green L.D."/>
            <person name="Hill K.K."/>
            <person name="Hitchcock P."/>
            <person name="Jackson P.J."/>
            <person name="Keim P."/>
            <person name="Kewalramani A.R."/>
            <person name="Longmire J."/>
            <person name="Lucas S."/>
            <person name="Malfatti S."/>
            <person name="McMurry K."/>
            <person name="Meincke L.J."/>
            <person name="Misra M."/>
            <person name="Moseman B.L."/>
            <person name="Mundt M."/>
            <person name="Munk A.C."/>
            <person name="Okinaka R.T."/>
            <person name="Parson-Quintana B."/>
            <person name="Reilly L.P."/>
            <person name="Richardson P."/>
            <person name="Robinson D.L."/>
            <person name="Rubin E."/>
            <person name="Saunders E."/>
            <person name="Tapia R."/>
            <person name="Tesmer J.G."/>
            <person name="Thayer N."/>
            <person name="Thompson L.S."/>
            <person name="Tice H."/>
            <person name="Ticknor L.O."/>
            <person name="Wills P.L."/>
            <person name="Brettin T.S."/>
            <person name="Gilna P."/>
        </authorList>
    </citation>
    <scope>NUCLEOTIDE SEQUENCE [LARGE SCALE GENOMIC DNA]</scope>
    <source>
        <strain evidence="2 3">97-27</strain>
    </source>
</reference>
<dbReference type="Pfam" id="PF13125">
    <property type="entry name" value="DUF3958"/>
    <property type="match status" value="1"/>
</dbReference>
<evidence type="ECO:0000313" key="3">
    <source>
        <dbReference type="Proteomes" id="UP000001301"/>
    </source>
</evidence>
<dbReference type="PATRIC" id="fig|281309.8.peg.1730"/>
<protein>
    <recommendedName>
        <fullName evidence="4">DUF3958 domain-containing protein</fullName>
    </recommendedName>
</protein>
<sequence length="134" mass="16618">MWQPTVKEKGRENKMSQHMEKQINQLNQELRILFEKQDRNQVEIQIQRRAEMEFHELRSRNNRLFNRVLETWHSDKEVSNFFMNKLQESQHIERKLTFELENQKEELFKERRDLSDLENKLTYRRQQLKGEGEA</sequence>
<dbReference type="AlphaFoldDB" id="Q6HKF0"/>
<keyword evidence="1" id="KW-0175">Coiled coil</keyword>
<evidence type="ECO:0008006" key="4">
    <source>
        <dbReference type="Google" id="ProtNLM"/>
    </source>
</evidence>
<proteinExistence type="predicted"/>
<evidence type="ECO:0000256" key="1">
    <source>
        <dbReference type="SAM" id="Coils"/>
    </source>
</evidence>
<feature type="coiled-coil region" evidence="1">
    <location>
        <begin position="9"/>
        <end position="36"/>
    </location>
</feature>
<dbReference type="EMBL" id="AE017355">
    <property type="protein sequence ID" value="AAT59576.1"/>
    <property type="molecule type" value="Genomic_DNA"/>
</dbReference>
<dbReference type="InterPro" id="IPR025014">
    <property type="entry name" value="DUF3958"/>
</dbReference>
<dbReference type="HOGENOM" id="CLU_165928_0_0_9"/>
<gene>
    <name evidence="2" type="ordered locus">BT9727_1644</name>
</gene>
<organism evidence="2 3">
    <name type="scientific">Bacillus thuringiensis subsp. konkukian (strain 97-27)</name>
    <dbReference type="NCBI Taxonomy" id="281309"/>
    <lineage>
        <taxon>Bacteria</taxon>
        <taxon>Bacillati</taxon>
        <taxon>Bacillota</taxon>
        <taxon>Bacilli</taxon>
        <taxon>Bacillales</taxon>
        <taxon>Bacillaceae</taxon>
        <taxon>Bacillus</taxon>
        <taxon>Bacillus cereus group</taxon>
    </lineage>
</organism>